<organism evidence="1 2">
    <name type="scientific">Candidatus Schmidhempelia bombi str. Bimp</name>
    <dbReference type="NCBI Taxonomy" id="1387197"/>
    <lineage>
        <taxon>Bacteria</taxon>
        <taxon>Pseudomonadati</taxon>
        <taxon>Pseudomonadota</taxon>
        <taxon>Gammaproteobacteria</taxon>
        <taxon>Orbales</taxon>
        <taxon>Orbaceae</taxon>
        <taxon>Candidatus Schmidhempelia</taxon>
    </lineage>
</organism>
<gene>
    <name evidence="1" type="ORF">O970_07470</name>
</gene>
<comment type="caution">
    <text evidence="1">The sequence shown here is derived from an EMBL/GenBank/DDBJ whole genome shotgun (WGS) entry which is preliminary data.</text>
</comment>
<reference evidence="1 2" key="1">
    <citation type="journal article" date="2014" name="Appl. Environ. Microbiol.">
        <title>Genomic features of a bumble bee symbiont reflect its host environment.</title>
        <authorList>
            <person name="Martinson V.G."/>
            <person name="Magoc T."/>
            <person name="Koch H."/>
            <person name="Salzberg S.L."/>
            <person name="Moran N.A."/>
        </authorList>
    </citation>
    <scope>NUCLEOTIDE SEQUENCE [LARGE SCALE GENOMIC DNA]</scope>
    <source>
        <strain evidence="1 2">Bimp</strain>
    </source>
</reference>
<name>A0AB94IB58_9GAMM</name>
<evidence type="ECO:0000313" key="2">
    <source>
        <dbReference type="Proteomes" id="UP000506160"/>
    </source>
</evidence>
<evidence type="ECO:0000313" key="1">
    <source>
        <dbReference type="EMBL" id="TEA26640.1"/>
    </source>
</evidence>
<dbReference type="AlphaFoldDB" id="A0AB94IB58"/>
<proteinExistence type="predicted"/>
<dbReference type="Gene3D" id="2.30.110.50">
    <property type="match status" value="1"/>
</dbReference>
<dbReference type="Proteomes" id="UP000506160">
    <property type="component" value="Unassembled WGS sequence"/>
</dbReference>
<keyword evidence="2" id="KW-1185">Reference proteome</keyword>
<sequence length="182" mass="20938">MIAPFDLAQELLNQQLTNSNNYTLQIDGITSLLFMHTVTGQETLNKPWRYEIIFTSSDKQIATDAILTQKASLTFQPKPHHLLSMQLSTLTLPTLPRTLHGVITEFSQLSVNKQQAQYKVILAPRLALLGLHRYSAIYQHQSVIAVVEQILRKHGFTGIDYRLELRNTYPMREFITQWQESD</sequence>
<dbReference type="RefSeq" id="WP_036563037.1">
    <property type="nucleotide sequence ID" value="NZ_AWGA01000068.1"/>
</dbReference>
<dbReference type="Pfam" id="PF05954">
    <property type="entry name" value="Phage_GPD"/>
    <property type="match status" value="1"/>
</dbReference>
<feature type="non-terminal residue" evidence="1">
    <location>
        <position position="182"/>
    </location>
</feature>
<accession>A0AB94IB58</accession>
<dbReference type="EMBL" id="AWGA01000068">
    <property type="protein sequence ID" value="TEA26640.1"/>
    <property type="molecule type" value="Genomic_DNA"/>
</dbReference>
<protein>
    <submittedName>
        <fullName evidence="1">Type VI secretion system tip protein VgrG</fullName>
    </submittedName>
</protein>
<dbReference type="SUPFAM" id="SSF69279">
    <property type="entry name" value="Phage tail proteins"/>
    <property type="match status" value="1"/>
</dbReference>